<comment type="similarity">
    <text evidence="1 5">Belongs to the peptidase S8 family.</text>
</comment>
<dbReference type="InterPro" id="IPR045474">
    <property type="entry name" value="GEVED"/>
</dbReference>
<dbReference type="InterPro" id="IPR000209">
    <property type="entry name" value="Peptidase_S8/S53_dom"/>
</dbReference>
<dbReference type="Pfam" id="PF00082">
    <property type="entry name" value="Peptidase_S8"/>
    <property type="match status" value="1"/>
</dbReference>
<feature type="domain" description="Bacterial repeat" evidence="8">
    <location>
        <begin position="2433"/>
        <end position="2492"/>
    </location>
</feature>
<evidence type="ECO:0000259" key="8">
    <source>
        <dbReference type="Pfam" id="PF18998"/>
    </source>
</evidence>
<dbReference type="Gene3D" id="2.60.40.1120">
    <property type="entry name" value="Carboxypeptidase-like, regulatory domain"/>
    <property type="match status" value="2"/>
</dbReference>
<dbReference type="PANTHER" id="PTHR43399:SF4">
    <property type="entry name" value="CELL WALL-ASSOCIATED PROTEASE"/>
    <property type="match status" value="1"/>
</dbReference>
<dbReference type="PROSITE" id="PS51892">
    <property type="entry name" value="SUBTILASE"/>
    <property type="match status" value="1"/>
</dbReference>
<dbReference type="PANTHER" id="PTHR43399">
    <property type="entry name" value="SUBTILISIN-RELATED"/>
    <property type="match status" value="1"/>
</dbReference>
<evidence type="ECO:0000256" key="5">
    <source>
        <dbReference type="PROSITE-ProRule" id="PRU01240"/>
    </source>
</evidence>
<gene>
    <name evidence="10" type="ORF">AL399_01855</name>
</gene>
<feature type="domain" description="Peptidase S8/S53" evidence="7">
    <location>
        <begin position="254"/>
        <end position="524"/>
    </location>
</feature>
<organism evidence="10 11">
    <name type="scientific">Candidatus [Bacteroides] periocalifornicus</name>
    <dbReference type="NCBI Taxonomy" id="1702214"/>
    <lineage>
        <taxon>Bacteria</taxon>
        <taxon>Pseudomonadati</taxon>
        <taxon>Bacteroidota</taxon>
    </lineage>
</organism>
<feature type="active site" description="Charge relay system" evidence="5">
    <location>
        <position position="287"/>
    </location>
</feature>
<dbReference type="Gene3D" id="2.60.40.2340">
    <property type="match status" value="1"/>
</dbReference>
<dbReference type="InterPro" id="IPR051048">
    <property type="entry name" value="Peptidase_S8/S53_subtilisin"/>
</dbReference>
<keyword evidence="3 5" id="KW-0378">Hydrolase</keyword>
<dbReference type="GO" id="GO:0004553">
    <property type="term" value="F:hydrolase activity, hydrolyzing O-glycosyl compounds"/>
    <property type="evidence" value="ECO:0007669"/>
    <property type="project" value="UniProtKB-ARBA"/>
</dbReference>
<sequence>MHPIKLFPLLAILLAPLSLVAQQAVELGGYRFIPDQIAQQPIHASRSTSGKQPQLFSASHLGQPLNGQHNALIQLAALPSAREFALLAAQGIVLGVYVGGYAYYALIRDGATLPNLGRGNRLTSAIAIRPEWKLCSALQTPNSATGRTEIPDYARAGNNAALVVIRYASNATPQQVATQLQRLGLRNVEVAEPFSAAYAEMPLAAALEVARLPWVLSVGLFPPPPTLLNNDSRMLGRASLLGLPATLGGRGLEGKGVKIGIWDANISQHVDFGGRVHVQEYEVVSEHGSHVTGTVLGAGYLDPDGRGMAPKAEAWTYNFNTQKNGLTVPQEMAIAQEKWGITLTQNSYGLALNGLCDKLDLLGYRETDLNMDRLAERYPTLTHIFAVGNDQQSCQAKVRELYGKPGYGTLGNRAKNVILVGALDRYGRMESGSSWGPQDDGRLAPTLCAKGEDVWSTISGNRYASMSGTSMACPGVTGSAALVAERYAQLHQGQNIPSVLLRGLLANTATDAGRPGPDFQYGYGVLNAEKAVVAVENGWYSTGTLEAGKKSELTIAIPEGTTGIRAMLVWTDPTVAKAYKFRDRAVVNDLNLKVLVGTTEYLPWVCDHRPEGVEQNATRQPDSLNNMEQVTLNASEIGSSRQITVSVEGKVVTNGQQEYTVTWYLERAAPRVVSPAAGSLCLPGGTAYLALEGVEAPYDVELSYNDGQSWIPLGRVERPSYDTLITIPADAPLTSSALVRIFDAKGRVARSSQPFIISPRATGLRVERPTCGVTGWKLSWGKVDAAVHGYAVLLANPDRNGDFEKIGETNTPDAAEFLVPADKLAGVERPVFSVAVKLPNGSYGKRAKGVSPSYAVPVVLTANDLPFETTFERLPPIYFNVKTGEHMRVKYITKSASGLPAGSNTLGLIDSLSMPGFNTDDYFDEARNGKNMGSISMCDLDLTMLARTDSALLHISGVLDTDDPNDLSTARMRVRGGADGSQTLTSLDGKTVHQGTGYSQEWYYWLAGGQHHKLVIEFSGKGFNDVLGLTRVAIERPARERAVHLTLVDAPKDGAYLGDETFKLMLENQGVKDLSNLLIKIYTRGKWVKSVPIPLLKGMERTVVEVKVDLSTREQLGELVPVHFTCEVAPLNPTVNAELAWQVNSMGRVVPMGSSYMAFSPSYGWVAVDPRLTYTVKDRMIFTDNGGALRDYTPEQESTIKFLPADPHMRVRVRFIRFNILKDNASLRVYTVKTPATLRSLAGIRERDYLTGERVKPGLPSLVYTSEADDGGITLHFSSKKGDTSAGWIAEVEMVPGKNPLSITEVVSSQIGEGEEGEVPITIKVLNRWNTVQKHAAISVLDRKGYLFSEWMDLPPGENTITLNHKVNVPVALPIPIKVTVEGDDTDASDNELETYAIYDRYCTPGQLPKTTPDDDTKLQMVETYNHPVQLPKDKTGAMRYTLGSPPAVYSQEARNELKVTPFGKIPDGWSVALWVDWDGNGQFDEERLLVPLAAGNAQAVAFMLTPPSVTAGLKRARLMLGATAELGNPCAAPTKGDLQDFALELHQGLYERHNDLGLTFLSIGQSGKNLSNNQEIRISLSNLSNVDYDGKLQVKVTVDGNVTNEEIDLSGANALQAYVGFKQVALATRADFSAAGRHTVRVELVGNPVEANNVKEASVDCIVPASDGFYALSINTVANPDEKVAVHSVGKKLGQRYIDEFTTELVFRLERPQYATLMAGKGYWVYCTYGLGAGIPDNSISVVIAGRMLRYTPANVVKPGVWHHLTVVVKDIVTGFGGPSCNVQIFLDGVEQPLRGNGAKAAPSFGDNGKEELYLCPRFAGQLKLFRAYDIPLKASEIKPFTYVRKADGTLPRDCVAEFAFNEGPGNWKSLSGGMMADIISTPARINAPSNGLWQKPDNMVATLRFDGQAGLEQSAPNAYTVLLDKGAPKVGVKGKIVKAWPMATLEYNGAEVTDATTYDFSTPIKLKASASPFGYPLTQEIELTYREDKSKACELLSLSLEPRFNTGLTAPIELSNPGQTCVLRVPASAGMIKDPKRCKLTFTVSALATLELNGATLESGISEVDLSHPQLLTVVAENGIRKHYTVELAQAQSLTWNLAQTEYTYGDPPVDAGITTPQGGEISATSSHPEVASLASGKLAIGVPGTTTLTASLPSAGGWAATSPISKQITVRPKAITARVKGMQCRVGYPITLGIEFDGLVNPLDAALLQNPLAKGCFTVQDANGIPVNTAQPLPAGIYTVKGDASKAYTDTLYRITPADGSFEVEQADRWRIQVTARAGNALLDGASVLLQGNDTTVVTTTTNQGQAVGYLACGKYTIVVGKAGYSTVEKTFNVLKGDAELSVALAPATVTLTYSVNGAGGYLAGPTVQKLAPNTDGEPIMAVPELGYSFSRWDDNVLDNPRQDKALTEDRAVKAQFTPLRFTLRYSLAKGGKLKSGLLEQAVNYGNDGQEVEVEPEAGYYFRGWSDGVLTTKHTAHNVTDSLTVTALFGKYITLPDANDFETGTLGEHWYTGSVGKTHNPWFVANTTQADLPLLHEGYFAVGNSYRMGAGTRTETYLYSPRYTLEGWSNDMVVGCVYSSHTLAPDEFKLQMQVGQEGWHDLYTFASNPRPTNVKVTVPALQLGGKGYVQFRWRYACAASYAVELDNIVIMAASTAKVKVKYIAEPAGAGTFDRLVPPPGSTQENIAMQEVNQGDRANDVLAKAKAGFHFNHWDAGLTTPTLSVLHGVYTEEVHTAHFLADGQVLVSYRAFPAEGGTVQQDGHPIAQQLVSTGGNALPVTAVPASGYRFLYWDDRGVATPVYTQLGVMESMVVTAVFAKNDDYPATIVVQDKDGAGLMGATVTLHGQTLITDANGSTPSLMLPADDYPFTVKLAGYQSAEGILKVTSITSKAYVTLLPVPTYTVTFEVTSGGTAVERAKVSIAKLILSTDGNGLCSTELPDSTYSYTIRRTGYENATGTVVVNGESLTEKVTLTKKPKAPDAVGEISPLAGVEMAPNPCHEELRLQHTEPVAWLRMVNSQGTEVLRYTHHGQPGITLPMGALPEGLYLLQLYDAQGGTHTLQFVKL</sequence>
<dbReference type="PRINTS" id="PR00723">
    <property type="entry name" value="SUBTILISIN"/>
</dbReference>
<dbReference type="Gene3D" id="2.60.120.380">
    <property type="match status" value="1"/>
</dbReference>
<feature type="domain" description="Bacterial repeat" evidence="8">
    <location>
        <begin position="2359"/>
        <end position="2421"/>
    </location>
</feature>
<feature type="signal peptide" evidence="6">
    <location>
        <begin position="1"/>
        <end position="23"/>
    </location>
</feature>
<dbReference type="Gene3D" id="2.60.120.200">
    <property type="match status" value="1"/>
</dbReference>
<protein>
    <recommendedName>
        <fullName evidence="12">Peptidase S8/S53 domain-containing protein</fullName>
    </recommendedName>
</protein>
<feature type="domain" description="GEVED" evidence="9">
    <location>
        <begin position="1472"/>
        <end position="1544"/>
    </location>
</feature>
<dbReference type="PATRIC" id="fig|1702214.3.peg.2153"/>
<feature type="chain" id="PRO_5006212398" description="Peptidase S8/S53 domain-containing protein" evidence="6">
    <location>
        <begin position="24"/>
        <end position="3069"/>
    </location>
</feature>
<dbReference type="STRING" id="1702214.AL399_01855"/>
<evidence type="ECO:0000313" key="10">
    <source>
        <dbReference type="EMBL" id="KQM09438.1"/>
    </source>
</evidence>
<feature type="active site" description="Charge relay system" evidence="5">
    <location>
        <position position="470"/>
    </location>
</feature>
<dbReference type="EMBL" id="LIIK01000005">
    <property type="protein sequence ID" value="KQM09438.1"/>
    <property type="molecule type" value="Genomic_DNA"/>
</dbReference>
<feature type="active site" description="Charge relay system" evidence="5">
    <location>
        <position position="263"/>
    </location>
</feature>
<evidence type="ECO:0000256" key="1">
    <source>
        <dbReference type="ARBA" id="ARBA00011073"/>
    </source>
</evidence>
<dbReference type="Proteomes" id="UP000054172">
    <property type="component" value="Unassembled WGS sequence"/>
</dbReference>
<dbReference type="InterPro" id="IPR013320">
    <property type="entry name" value="ConA-like_dom_sf"/>
</dbReference>
<dbReference type="InterPro" id="IPR044060">
    <property type="entry name" value="Bacterial_rp_domain"/>
</dbReference>
<evidence type="ECO:0000256" key="2">
    <source>
        <dbReference type="ARBA" id="ARBA00022670"/>
    </source>
</evidence>
<dbReference type="SUPFAM" id="SSF52743">
    <property type="entry name" value="Subtilisin-like"/>
    <property type="match status" value="1"/>
</dbReference>
<dbReference type="GO" id="GO:0005975">
    <property type="term" value="P:carbohydrate metabolic process"/>
    <property type="evidence" value="ECO:0007669"/>
    <property type="project" value="UniProtKB-ARBA"/>
</dbReference>
<accession>A0A0Q4AZ90</accession>
<evidence type="ECO:0008006" key="12">
    <source>
        <dbReference type="Google" id="ProtNLM"/>
    </source>
</evidence>
<feature type="domain" description="Bacterial repeat" evidence="8">
    <location>
        <begin position="2755"/>
        <end position="2823"/>
    </location>
</feature>
<evidence type="ECO:0000256" key="4">
    <source>
        <dbReference type="ARBA" id="ARBA00022825"/>
    </source>
</evidence>
<dbReference type="InterPro" id="IPR015500">
    <property type="entry name" value="Peptidase_S8_subtilisin-rel"/>
</dbReference>
<reference evidence="10" key="1">
    <citation type="submission" date="2015-08" db="EMBL/GenBank/DDBJ databases">
        <title>Candidatus Bacteriodes Periocalifornicus.</title>
        <authorList>
            <person name="McLean J.S."/>
            <person name="Kelley S."/>
        </authorList>
    </citation>
    <scope>NUCLEOTIDE SEQUENCE [LARGE SCALE GENOMIC DNA]</scope>
    <source>
        <strain evidence="10">12B</strain>
    </source>
</reference>
<dbReference type="Gene3D" id="3.40.50.200">
    <property type="entry name" value="Peptidase S8/S53 domain"/>
    <property type="match status" value="1"/>
</dbReference>
<keyword evidence="4 5" id="KW-0720">Serine protease</keyword>
<comment type="caution">
    <text evidence="10">The sequence shown here is derived from an EMBL/GenBank/DDBJ whole genome shotgun (WGS) entry which is preliminary data.</text>
</comment>
<evidence type="ECO:0000259" key="7">
    <source>
        <dbReference type="Pfam" id="PF00082"/>
    </source>
</evidence>
<dbReference type="SUPFAM" id="SSF49785">
    <property type="entry name" value="Galactose-binding domain-like"/>
    <property type="match status" value="1"/>
</dbReference>
<evidence type="ECO:0000313" key="11">
    <source>
        <dbReference type="Proteomes" id="UP000054172"/>
    </source>
</evidence>
<keyword evidence="11" id="KW-1185">Reference proteome</keyword>
<proteinExistence type="inferred from homology"/>
<dbReference type="InterPro" id="IPR036852">
    <property type="entry name" value="Peptidase_S8/S53_dom_sf"/>
</dbReference>
<dbReference type="Pfam" id="PF20009">
    <property type="entry name" value="GEVED"/>
    <property type="match status" value="1"/>
</dbReference>
<name>A0A0Q4AZ90_9BACT</name>
<dbReference type="InterPro" id="IPR023828">
    <property type="entry name" value="Peptidase_S8_Ser-AS"/>
</dbReference>
<dbReference type="InterPro" id="IPR008969">
    <property type="entry name" value="CarboxyPept-like_regulatory"/>
</dbReference>
<dbReference type="Pfam" id="PF18998">
    <property type="entry name" value="Flg_new_2"/>
    <property type="match status" value="3"/>
</dbReference>
<evidence type="ECO:0000256" key="3">
    <source>
        <dbReference type="ARBA" id="ARBA00022801"/>
    </source>
</evidence>
<dbReference type="GO" id="GO:0006508">
    <property type="term" value="P:proteolysis"/>
    <property type="evidence" value="ECO:0007669"/>
    <property type="project" value="UniProtKB-KW"/>
</dbReference>
<dbReference type="SUPFAM" id="SSF49899">
    <property type="entry name" value="Concanavalin A-like lectins/glucanases"/>
    <property type="match status" value="1"/>
</dbReference>
<evidence type="ECO:0000259" key="9">
    <source>
        <dbReference type="Pfam" id="PF20009"/>
    </source>
</evidence>
<dbReference type="InterPro" id="IPR008979">
    <property type="entry name" value="Galactose-bd-like_sf"/>
</dbReference>
<dbReference type="GO" id="GO:0004252">
    <property type="term" value="F:serine-type endopeptidase activity"/>
    <property type="evidence" value="ECO:0007669"/>
    <property type="project" value="UniProtKB-UniRule"/>
</dbReference>
<dbReference type="InterPro" id="IPR022398">
    <property type="entry name" value="Peptidase_S8_His-AS"/>
</dbReference>
<evidence type="ECO:0000256" key="6">
    <source>
        <dbReference type="SAM" id="SignalP"/>
    </source>
</evidence>
<keyword evidence="2 5" id="KW-0645">Protease</keyword>
<dbReference type="PROSITE" id="PS00138">
    <property type="entry name" value="SUBTILASE_SER"/>
    <property type="match status" value="1"/>
</dbReference>
<dbReference type="PROSITE" id="PS00137">
    <property type="entry name" value="SUBTILASE_HIS"/>
    <property type="match status" value="1"/>
</dbReference>
<dbReference type="SUPFAM" id="SSF49464">
    <property type="entry name" value="Carboxypeptidase regulatory domain-like"/>
    <property type="match status" value="2"/>
</dbReference>
<keyword evidence="6" id="KW-0732">Signal</keyword>